<dbReference type="AlphaFoldDB" id="A0A1H8Q7V8"/>
<evidence type="ECO:0000259" key="2">
    <source>
        <dbReference type="Pfam" id="PF12697"/>
    </source>
</evidence>
<evidence type="ECO:0000256" key="1">
    <source>
        <dbReference type="ARBA" id="ARBA00022801"/>
    </source>
</evidence>
<dbReference type="Gene3D" id="3.40.50.1820">
    <property type="entry name" value="alpha/beta hydrolase"/>
    <property type="match status" value="1"/>
</dbReference>
<dbReference type="InterPro" id="IPR050266">
    <property type="entry name" value="AB_hydrolase_sf"/>
</dbReference>
<keyword evidence="1 3" id="KW-0378">Hydrolase</keyword>
<evidence type="ECO:0000313" key="3">
    <source>
        <dbReference type="EMBL" id="SEO50118.1"/>
    </source>
</evidence>
<dbReference type="Proteomes" id="UP000181951">
    <property type="component" value="Unassembled WGS sequence"/>
</dbReference>
<dbReference type="STRING" id="310780.SAMN05216267_102891"/>
<keyword evidence="4" id="KW-1185">Reference proteome</keyword>
<accession>A0A1H8Q7V8</accession>
<protein>
    <submittedName>
        <fullName evidence="3">Lysophospholipase, alpha-beta hydrolase superfamily</fullName>
    </submittedName>
</protein>
<dbReference type="InterPro" id="IPR029058">
    <property type="entry name" value="AB_hydrolase_fold"/>
</dbReference>
<evidence type="ECO:0000313" key="4">
    <source>
        <dbReference type="Proteomes" id="UP000181951"/>
    </source>
</evidence>
<dbReference type="PANTHER" id="PTHR43798:SF31">
    <property type="entry name" value="AB HYDROLASE SUPERFAMILY PROTEIN YCLE"/>
    <property type="match status" value="1"/>
</dbReference>
<organism evidence="3 4">
    <name type="scientific">Actinacidiphila rubida</name>
    <dbReference type="NCBI Taxonomy" id="310780"/>
    <lineage>
        <taxon>Bacteria</taxon>
        <taxon>Bacillati</taxon>
        <taxon>Actinomycetota</taxon>
        <taxon>Actinomycetes</taxon>
        <taxon>Kitasatosporales</taxon>
        <taxon>Streptomycetaceae</taxon>
        <taxon>Actinacidiphila</taxon>
    </lineage>
</organism>
<dbReference type="PANTHER" id="PTHR43798">
    <property type="entry name" value="MONOACYLGLYCEROL LIPASE"/>
    <property type="match status" value="1"/>
</dbReference>
<dbReference type="PRINTS" id="PR00111">
    <property type="entry name" value="ABHYDROLASE"/>
</dbReference>
<dbReference type="SUPFAM" id="SSF53474">
    <property type="entry name" value="alpha/beta-Hydrolases"/>
    <property type="match status" value="1"/>
</dbReference>
<dbReference type="RefSeq" id="WP_075017647.1">
    <property type="nucleotide sequence ID" value="NZ_FODD01000028.1"/>
</dbReference>
<dbReference type="InterPro" id="IPR000073">
    <property type="entry name" value="AB_hydrolase_1"/>
</dbReference>
<feature type="domain" description="AB hydrolase-1" evidence="2">
    <location>
        <begin position="25"/>
        <end position="259"/>
    </location>
</feature>
<name>A0A1H8Q7V8_9ACTN</name>
<dbReference type="EMBL" id="FODD01000028">
    <property type="protein sequence ID" value="SEO50118.1"/>
    <property type="molecule type" value="Genomic_DNA"/>
</dbReference>
<reference evidence="3 4" key="1">
    <citation type="submission" date="2016-10" db="EMBL/GenBank/DDBJ databases">
        <authorList>
            <person name="de Groot N.N."/>
        </authorList>
    </citation>
    <scope>NUCLEOTIDE SEQUENCE [LARGE SCALE GENOMIC DNA]</scope>
    <source>
        <strain evidence="3 4">CGMCC 4.2026</strain>
    </source>
</reference>
<sequence>MAAEDAPLHVTTWSDGPGPAEARAVLVHGTMTWGTESFAEQRPLARRFRVDVLDRRGYGGSPDTARSDYEADADDIAEVLSRTPGGAHLVGHSYGGVSAMFAAARHPHLVHSLTLIEPAAMRAAEADPEVAEALTRMRAAFGSVPRNLSAEQYLTVSTEPYGLPVPEFTPWRLRATRTAMGERPAWEAEIPLAPLAAGGFPKLVINGTWETADPEHRAFNGDAMAACGRTVAALIAARHTVVPATAHDPHRDHPAEVNRLLADLWSRRDA</sequence>
<dbReference type="GO" id="GO:0016020">
    <property type="term" value="C:membrane"/>
    <property type="evidence" value="ECO:0007669"/>
    <property type="project" value="TreeGrafter"/>
</dbReference>
<proteinExistence type="predicted"/>
<dbReference type="OrthoDB" id="63519at2"/>
<dbReference type="Pfam" id="PF12697">
    <property type="entry name" value="Abhydrolase_6"/>
    <property type="match status" value="1"/>
</dbReference>
<dbReference type="GO" id="GO:0016787">
    <property type="term" value="F:hydrolase activity"/>
    <property type="evidence" value="ECO:0007669"/>
    <property type="project" value="UniProtKB-KW"/>
</dbReference>
<gene>
    <name evidence="3" type="ORF">SAMN05216267_102891</name>
</gene>